<evidence type="ECO:0000256" key="1">
    <source>
        <dbReference type="ARBA" id="ARBA00022475"/>
    </source>
</evidence>
<dbReference type="PANTHER" id="PTHR43649:SF33">
    <property type="entry name" value="POLYGALACTURONAN_RHAMNOGALACTURONAN-BINDING PROTEIN YTCQ"/>
    <property type="match status" value="1"/>
</dbReference>
<keyword evidence="4" id="KW-0564">Palmitate</keyword>
<feature type="signal peptide" evidence="6">
    <location>
        <begin position="1"/>
        <end position="22"/>
    </location>
</feature>
<dbReference type="EMBL" id="CP034346">
    <property type="protein sequence ID" value="AZS16225.1"/>
    <property type="molecule type" value="Genomic_DNA"/>
</dbReference>
<keyword evidence="2 6" id="KW-0732">Signal</keyword>
<evidence type="ECO:0000256" key="6">
    <source>
        <dbReference type="SAM" id="SignalP"/>
    </source>
</evidence>
<sequence length="440" mass="49169">MIDMKRLVIILLGTCLLLSACASGSSESSKDVSGEKKTVTISVTMKDRFLETAALKFEETHPNINIEFKENLSLPSGAGDGAIDLNKYVQTVTTEALAGNASDIIAMGYLPVDKFVQKNMLVDLYGLMSKDSAFDKNQYYKKIMEASQTGDGLYAMPVSFSTSAMQGKSDLLEKANVSINDTSWTWDDFKNITLKVNEKADSDYSGMISAFPEQMLYDFIEENYSELVQPEEHKAKFDSKMFIDKMKQVKSMYDEGILSNGELTDLDKGLFTDLNLSSPKESLTQLLNPNTLLLRKPTESGTFRGGSFNSYSTFGINSKSKVQQEAWEFIKFLLSEDMQSSPEMSGLPLNKAVTEKELNSVKQQIQDGQIELPDGSDEKLLDERIDLLKTFLEETGVNIEGDMKIKSFALEELRTYMSGQKSAEEVSNLLQNRVMTYLNE</sequence>
<dbReference type="SUPFAM" id="SSF53850">
    <property type="entry name" value="Periplasmic binding protein-like II"/>
    <property type="match status" value="1"/>
</dbReference>
<keyword evidence="1" id="KW-1003">Cell membrane</keyword>
<evidence type="ECO:0000313" key="7">
    <source>
        <dbReference type="EMBL" id="AZS16225.1"/>
    </source>
</evidence>
<dbReference type="PROSITE" id="PS51257">
    <property type="entry name" value="PROKAR_LIPOPROTEIN"/>
    <property type="match status" value="1"/>
</dbReference>
<accession>A0A3Q9IEC4</accession>
<proteinExistence type="predicted"/>
<organism evidence="7 8">
    <name type="scientific">Paenibacillus lutimineralis</name>
    <dbReference type="NCBI Taxonomy" id="2707005"/>
    <lineage>
        <taxon>Bacteria</taxon>
        <taxon>Bacillati</taxon>
        <taxon>Bacillota</taxon>
        <taxon>Bacilli</taxon>
        <taxon>Bacillales</taxon>
        <taxon>Paenibacillaceae</taxon>
        <taxon>Paenibacillus</taxon>
    </lineage>
</organism>
<dbReference type="Proteomes" id="UP000270678">
    <property type="component" value="Chromosome"/>
</dbReference>
<gene>
    <name evidence="7" type="ORF">EI981_18420</name>
</gene>
<evidence type="ECO:0000256" key="3">
    <source>
        <dbReference type="ARBA" id="ARBA00023136"/>
    </source>
</evidence>
<dbReference type="OrthoDB" id="1992988at2"/>
<name>A0A3Q9IEC4_9BACL</name>
<dbReference type="PANTHER" id="PTHR43649">
    <property type="entry name" value="ARABINOSE-BINDING PROTEIN-RELATED"/>
    <property type="match status" value="1"/>
</dbReference>
<dbReference type="AlphaFoldDB" id="A0A3Q9IEC4"/>
<dbReference type="KEGG" id="plut:EI981_18420"/>
<dbReference type="Gene3D" id="3.40.190.10">
    <property type="entry name" value="Periplasmic binding protein-like II"/>
    <property type="match status" value="1"/>
</dbReference>
<dbReference type="InterPro" id="IPR050490">
    <property type="entry name" value="Bact_solute-bd_prot1"/>
</dbReference>
<dbReference type="Pfam" id="PF01547">
    <property type="entry name" value="SBP_bac_1"/>
    <property type="match status" value="1"/>
</dbReference>
<keyword evidence="3" id="KW-0472">Membrane</keyword>
<protein>
    <submittedName>
        <fullName evidence="7">Carbohydrate ABC transporter substrate-binding protein</fullName>
    </submittedName>
</protein>
<feature type="chain" id="PRO_5039630722" evidence="6">
    <location>
        <begin position="23"/>
        <end position="440"/>
    </location>
</feature>
<evidence type="ECO:0000313" key="8">
    <source>
        <dbReference type="Proteomes" id="UP000270678"/>
    </source>
</evidence>
<evidence type="ECO:0000256" key="2">
    <source>
        <dbReference type="ARBA" id="ARBA00022729"/>
    </source>
</evidence>
<evidence type="ECO:0000256" key="5">
    <source>
        <dbReference type="ARBA" id="ARBA00023288"/>
    </source>
</evidence>
<evidence type="ECO:0000256" key="4">
    <source>
        <dbReference type="ARBA" id="ARBA00023139"/>
    </source>
</evidence>
<keyword evidence="8" id="KW-1185">Reference proteome</keyword>
<dbReference type="InterPro" id="IPR006059">
    <property type="entry name" value="SBP"/>
</dbReference>
<reference evidence="8" key="1">
    <citation type="submission" date="2018-12" db="EMBL/GenBank/DDBJ databases">
        <title>Complete genome sequence of Paenibacillus sp. MBLB1234.</title>
        <authorList>
            <person name="Nam Y.-D."/>
            <person name="Kang J."/>
            <person name="Chung W.-H."/>
            <person name="Park Y.S."/>
        </authorList>
    </citation>
    <scope>NUCLEOTIDE SEQUENCE [LARGE SCALE GENOMIC DNA]</scope>
    <source>
        <strain evidence="8">MBLB1234</strain>
    </source>
</reference>
<keyword evidence="5" id="KW-0449">Lipoprotein</keyword>